<dbReference type="PANTHER" id="PTHR13947">
    <property type="entry name" value="GNAT FAMILY N-ACETYLTRANSFERASE"/>
    <property type="match status" value="1"/>
</dbReference>
<accession>A0ABU1IVN1</accession>
<dbReference type="SUPFAM" id="SSF55729">
    <property type="entry name" value="Acyl-CoA N-acyltransferases (Nat)"/>
    <property type="match status" value="1"/>
</dbReference>
<dbReference type="EMBL" id="JAVDQH010000003">
    <property type="protein sequence ID" value="MDR6243283.1"/>
    <property type="molecule type" value="Genomic_DNA"/>
</dbReference>
<organism evidence="3 4">
    <name type="scientific">Paenibacillus hunanensis</name>
    <dbReference type="NCBI Taxonomy" id="539262"/>
    <lineage>
        <taxon>Bacteria</taxon>
        <taxon>Bacillati</taxon>
        <taxon>Bacillota</taxon>
        <taxon>Bacilli</taxon>
        <taxon>Bacillales</taxon>
        <taxon>Paenibacillaceae</taxon>
        <taxon>Paenibacillus</taxon>
    </lineage>
</organism>
<dbReference type="PANTHER" id="PTHR13947:SF37">
    <property type="entry name" value="LD18367P"/>
    <property type="match status" value="1"/>
</dbReference>
<evidence type="ECO:0000313" key="3">
    <source>
        <dbReference type="EMBL" id="MDR6243283.1"/>
    </source>
</evidence>
<keyword evidence="3" id="KW-0012">Acyltransferase</keyword>
<dbReference type="InterPro" id="IPR000182">
    <property type="entry name" value="GNAT_dom"/>
</dbReference>
<gene>
    <name evidence="3" type="ORF">JOC58_001168</name>
</gene>
<sequence>MNIRPIEPKDNAAIERIIKESLESFGLNLPGTAYFDPQLRQLAEYYNSDPRMAYWVAVTDDDTVVGGAGIGTFGKETEVCELQKLYIIPEAQGKGLSRLLVQKALDFAAQHYRYCYLETFDRLEVANALYLKFGFRQLERPLDGTEHNACDAWYIKDLTPANEASAVNE</sequence>
<feature type="domain" description="N-acetyltransferase" evidence="2">
    <location>
        <begin position="1"/>
        <end position="159"/>
    </location>
</feature>
<dbReference type="EC" id="2.3.1.-" evidence="3"/>
<dbReference type="GO" id="GO:0016746">
    <property type="term" value="F:acyltransferase activity"/>
    <property type="evidence" value="ECO:0007669"/>
    <property type="project" value="UniProtKB-KW"/>
</dbReference>
<keyword evidence="4" id="KW-1185">Reference proteome</keyword>
<dbReference type="InterPro" id="IPR016181">
    <property type="entry name" value="Acyl_CoA_acyltransferase"/>
</dbReference>
<dbReference type="InterPro" id="IPR050769">
    <property type="entry name" value="NAT_camello-type"/>
</dbReference>
<dbReference type="Pfam" id="PF00583">
    <property type="entry name" value="Acetyltransf_1"/>
    <property type="match status" value="1"/>
</dbReference>
<name>A0ABU1IVN1_9BACL</name>
<dbReference type="PROSITE" id="PS51186">
    <property type="entry name" value="GNAT"/>
    <property type="match status" value="1"/>
</dbReference>
<protein>
    <submittedName>
        <fullName evidence="3">Acetyltransferase</fullName>
        <ecNumber evidence="3">2.3.1.-</ecNumber>
    </submittedName>
</protein>
<evidence type="ECO:0000259" key="2">
    <source>
        <dbReference type="PROSITE" id="PS51186"/>
    </source>
</evidence>
<keyword evidence="1 3" id="KW-0808">Transferase</keyword>
<proteinExistence type="predicted"/>
<dbReference type="Gene3D" id="3.40.630.30">
    <property type="match status" value="1"/>
</dbReference>
<comment type="caution">
    <text evidence="3">The sequence shown here is derived from an EMBL/GenBank/DDBJ whole genome shotgun (WGS) entry which is preliminary data.</text>
</comment>
<reference evidence="3 4" key="1">
    <citation type="submission" date="2023-07" db="EMBL/GenBank/DDBJ databases">
        <title>Genomic Encyclopedia of Type Strains, Phase IV (KMG-IV): sequencing the most valuable type-strain genomes for metagenomic binning, comparative biology and taxonomic classification.</title>
        <authorList>
            <person name="Goeker M."/>
        </authorList>
    </citation>
    <scope>NUCLEOTIDE SEQUENCE [LARGE SCALE GENOMIC DNA]</scope>
    <source>
        <strain evidence="3 4">DSM 22170</strain>
    </source>
</reference>
<evidence type="ECO:0000256" key="1">
    <source>
        <dbReference type="ARBA" id="ARBA00022679"/>
    </source>
</evidence>
<dbReference type="CDD" id="cd04301">
    <property type="entry name" value="NAT_SF"/>
    <property type="match status" value="1"/>
</dbReference>
<evidence type="ECO:0000313" key="4">
    <source>
        <dbReference type="Proteomes" id="UP001185028"/>
    </source>
</evidence>
<dbReference type="RefSeq" id="WP_188775229.1">
    <property type="nucleotide sequence ID" value="NZ_BMMB01000004.1"/>
</dbReference>
<dbReference type="Proteomes" id="UP001185028">
    <property type="component" value="Unassembled WGS sequence"/>
</dbReference>